<dbReference type="RefSeq" id="XP_001798361.1">
    <property type="nucleotide sequence ID" value="XM_001798309.1"/>
</dbReference>
<dbReference type="EMBL" id="CP069024">
    <property type="protein sequence ID" value="QRC92922.1"/>
    <property type="molecule type" value="Genomic_DNA"/>
</dbReference>
<evidence type="ECO:0000313" key="2">
    <source>
        <dbReference type="EMBL" id="QRC92922.1"/>
    </source>
</evidence>
<name>A0A7U2HYN1_PHANO</name>
<evidence type="ECO:0000256" key="1">
    <source>
        <dbReference type="SAM" id="MobiDB-lite"/>
    </source>
</evidence>
<organism evidence="2 3">
    <name type="scientific">Phaeosphaeria nodorum (strain SN15 / ATCC MYA-4574 / FGSC 10173)</name>
    <name type="common">Glume blotch fungus</name>
    <name type="synonym">Parastagonospora nodorum</name>
    <dbReference type="NCBI Taxonomy" id="321614"/>
    <lineage>
        <taxon>Eukaryota</taxon>
        <taxon>Fungi</taxon>
        <taxon>Dikarya</taxon>
        <taxon>Ascomycota</taxon>
        <taxon>Pezizomycotina</taxon>
        <taxon>Dothideomycetes</taxon>
        <taxon>Pleosporomycetidae</taxon>
        <taxon>Pleosporales</taxon>
        <taxon>Pleosporineae</taxon>
        <taxon>Phaeosphaeriaceae</taxon>
        <taxon>Parastagonospora</taxon>
    </lineage>
</organism>
<dbReference type="VEuPathDB" id="FungiDB:JI435_080340"/>
<reference evidence="3" key="1">
    <citation type="journal article" date="2021" name="BMC Genomics">
        <title>Chromosome-level genome assembly and manually-curated proteome of model necrotroph Parastagonospora nodorum Sn15 reveals a genome-wide trove of candidate effector homologs, and redundancy of virulence-related functions within an accessory chromosome.</title>
        <authorList>
            <person name="Bertazzoni S."/>
            <person name="Jones D.A.B."/>
            <person name="Phan H.T."/>
            <person name="Tan K.-C."/>
            <person name="Hane J.K."/>
        </authorList>
    </citation>
    <scope>NUCLEOTIDE SEQUENCE [LARGE SCALE GENOMIC DNA]</scope>
    <source>
        <strain evidence="3">SN15 / ATCC MYA-4574 / FGSC 10173)</strain>
    </source>
</reference>
<sequence>MSELSAYPALYFFHSALAAPLVLQNLLSSPFPLKLCKARLYGYIDGTNSTVILSCENFGEWAPEPKVTGVVFEVTCEREENVLRDYAGPDVEVEDTRFESRKGSVFFGVKKLVHRNAFVRKDVGQAFGIEKKEQHVSDSVPDLEGDDECDIFEALRTEYPSPATPKEHPANAEQNYFITPVNAPLGTSRQKWKNKATLSQQWDSGQPLTRTRTGSKPAVFIIGDDSEEGSSGVNTGTHTGAYTASIKVETEHAPYFPFMSTAPFASSHDYTQRHPSTLSFITSHPSVDDAAQISSNTLQTPLVRPHSSNNLAPDPDLDAASRPKSLTSLLKASWSSRSLLEKMGI</sequence>
<dbReference type="KEGG" id="pno:SNOG_08034"/>
<feature type="region of interest" description="Disordered" evidence="1">
    <location>
        <begin position="300"/>
        <end position="320"/>
    </location>
</feature>
<protein>
    <submittedName>
        <fullName evidence="2">Uncharacterized protein</fullName>
    </submittedName>
</protein>
<dbReference type="AlphaFoldDB" id="A0A7U2HYN1"/>
<accession>A0A7U2HYN1</accession>
<feature type="compositionally biased region" description="Polar residues" evidence="1">
    <location>
        <begin position="300"/>
        <end position="311"/>
    </location>
</feature>
<gene>
    <name evidence="2" type="ORF">JI435_080340</name>
</gene>
<evidence type="ECO:0000313" key="3">
    <source>
        <dbReference type="Proteomes" id="UP000663193"/>
    </source>
</evidence>
<dbReference type="OrthoDB" id="10672254at2759"/>
<dbReference type="Proteomes" id="UP000663193">
    <property type="component" value="Chromosome 2"/>
</dbReference>
<keyword evidence="3" id="KW-1185">Reference proteome</keyword>
<proteinExistence type="predicted"/>